<reference evidence="3" key="2">
    <citation type="submission" date="2021-04" db="EMBL/GenBank/DDBJ databases">
        <authorList>
            <person name="Podell S."/>
        </authorList>
    </citation>
    <scope>NUCLEOTIDE SEQUENCE</scope>
    <source>
        <strain evidence="3">Hildebrandi</strain>
    </source>
</reference>
<organism evidence="3 5">
    <name type="scientific">Nitzschia inconspicua</name>
    <dbReference type="NCBI Taxonomy" id="303405"/>
    <lineage>
        <taxon>Eukaryota</taxon>
        <taxon>Sar</taxon>
        <taxon>Stramenopiles</taxon>
        <taxon>Ochrophyta</taxon>
        <taxon>Bacillariophyta</taxon>
        <taxon>Bacillariophyceae</taxon>
        <taxon>Bacillariophycidae</taxon>
        <taxon>Bacillariales</taxon>
        <taxon>Bacillariaceae</taxon>
        <taxon>Nitzschia</taxon>
    </lineage>
</organism>
<evidence type="ECO:0000259" key="2">
    <source>
        <dbReference type="Pfam" id="PF01738"/>
    </source>
</evidence>
<feature type="chain" id="PRO_5039844490" evidence="1">
    <location>
        <begin position="21"/>
        <end position="561"/>
    </location>
</feature>
<feature type="domain" description="Dienelactone hydrolase" evidence="2">
    <location>
        <begin position="295"/>
        <end position="499"/>
    </location>
</feature>
<dbReference type="Proteomes" id="UP000693970">
    <property type="component" value="Unassembled WGS sequence"/>
</dbReference>
<dbReference type="Pfam" id="PF01738">
    <property type="entry name" value="DLH"/>
    <property type="match status" value="2"/>
</dbReference>
<keyword evidence="3" id="KW-0378">Hydrolase</keyword>
<dbReference type="OrthoDB" id="44060at2759"/>
<feature type="domain" description="Dienelactone hydrolase" evidence="2">
    <location>
        <begin position="46"/>
        <end position="252"/>
    </location>
</feature>
<evidence type="ECO:0000313" key="5">
    <source>
        <dbReference type="Proteomes" id="UP000693970"/>
    </source>
</evidence>
<keyword evidence="1" id="KW-0732">Signal</keyword>
<protein>
    <submittedName>
        <fullName evidence="3">Dienelactone hydrolase</fullName>
    </submittedName>
</protein>
<dbReference type="GO" id="GO:0016787">
    <property type="term" value="F:hydrolase activity"/>
    <property type="evidence" value="ECO:0007669"/>
    <property type="project" value="UniProtKB-KW"/>
</dbReference>
<proteinExistence type="predicted"/>
<name>A0A9K3P8F2_9STRA</name>
<dbReference type="EMBL" id="JAGRRH010000027">
    <property type="protein sequence ID" value="KAG7340493.1"/>
    <property type="molecule type" value="Genomic_DNA"/>
</dbReference>
<reference evidence="3" key="1">
    <citation type="journal article" date="2021" name="Sci. Rep.">
        <title>Diploid genomic architecture of Nitzschia inconspicua, an elite biomass production diatom.</title>
        <authorList>
            <person name="Oliver A."/>
            <person name="Podell S."/>
            <person name="Pinowska A."/>
            <person name="Traller J.C."/>
            <person name="Smith S.R."/>
            <person name="McClure R."/>
            <person name="Beliaev A."/>
            <person name="Bohutskyi P."/>
            <person name="Hill E.A."/>
            <person name="Rabines A."/>
            <person name="Zheng H."/>
            <person name="Allen L.Z."/>
            <person name="Kuo A."/>
            <person name="Grigoriev I.V."/>
            <person name="Allen A.E."/>
            <person name="Hazlebeck D."/>
            <person name="Allen E.E."/>
        </authorList>
    </citation>
    <scope>NUCLEOTIDE SEQUENCE</scope>
    <source>
        <strain evidence="3">Hildebrandi</strain>
    </source>
</reference>
<dbReference type="PANTHER" id="PTHR22946">
    <property type="entry name" value="DIENELACTONE HYDROLASE DOMAIN-CONTAINING PROTEIN-RELATED"/>
    <property type="match status" value="1"/>
</dbReference>
<dbReference type="AlphaFoldDB" id="A0A9K3P8F2"/>
<accession>A0A9K3P8F2</accession>
<dbReference type="EMBL" id="JAGRRH010000060">
    <property type="protein sequence ID" value="KAG7338278.1"/>
    <property type="molecule type" value="Genomic_DNA"/>
</dbReference>
<gene>
    <name evidence="4" type="ORF">IV203_024036</name>
    <name evidence="3" type="ORF">IV203_024526</name>
</gene>
<dbReference type="InterPro" id="IPR002925">
    <property type="entry name" value="Dienelactn_hydro"/>
</dbReference>
<dbReference type="PANTHER" id="PTHR22946:SF0">
    <property type="entry name" value="DIENELACTONE HYDROLASE DOMAIN-CONTAINING PROTEIN"/>
    <property type="match status" value="1"/>
</dbReference>
<evidence type="ECO:0000313" key="4">
    <source>
        <dbReference type="EMBL" id="KAG7340493.1"/>
    </source>
</evidence>
<evidence type="ECO:0000313" key="3">
    <source>
        <dbReference type="EMBL" id="KAG7338278.1"/>
    </source>
</evidence>
<feature type="signal peptide" evidence="1">
    <location>
        <begin position="1"/>
        <end position="20"/>
    </location>
</feature>
<sequence>MLFKKALLSFLFLMAGSAAGQVTPPTEPKTEAVEYSHEGDALLGHLSIPEGDGTFPAIIIIPDWDGVNEMEQIRATMVTEQWNMVGFAADIYGADKQTVEDIAERSELANTFRSNATLFAERIQAAIDLIKAHEKVNPDQVGLFGYCFGGTGILQYGMLGYDDVEAMVSFHGGLTSIPEPNATFVPKVLILSGGDDDTSTQIMDMEVTLDAAGAPWEITRYSGIEHAFTVWSDGRYNEWADMRSWESAGHFILEAFGIIEFTSAQPEEEISVTPVTYMGDDGQELTGHLAMPGAEWQRPLPAVVVFPDWDGVNEYEQERAYALAQKGYVAFAADIYGSDKQFVEDFGQRVEEVTKYRSNPDLYVSRMQNAIDQVKELTDDVDPDEIAIIGYCFGGSGVILYSLSNTTDAKVSVPFHGSFEQMPPVRGDISSYLLVLSGGDDDAHGNQTVMEMSFEEGDAEWEITRYAGILHGYTSWYSDAYDLVADARSWESMLTSFQELMAVPVSGDATSDPCVEISREGVACPGSEPLAPSGEIDGSAGSALTLGFSVVAAAAVIASAF</sequence>
<comment type="caution">
    <text evidence="3">The sequence shown here is derived from an EMBL/GenBank/DDBJ whole genome shotgun (WGS) entry which is preliminary data.</text>
</comment>
<evidence type="ECO:0000256" key="1">
    <source>
        <dbReference type="SAM" id="SignalP"/>
    </source>
</evidence>
<dbReference type="InterPro" id="IPR050261">
    <property type="entry name" value="FrsA_esterase"/>
</dbReference>
<keyword evidence="5" id="KW-1185">Reference proteome</keyword>